<keyword evidence="2" id="KW-1133">Transmembrane helix</keyword>
<dbReference type="CDD" id="cd08829">
    <property type="entry name" value="SPFH_paraslipin"/>
    <property type="match status" value="1"/>
</dbReference>
<comment type="caution">
    <text evidence="4">The sequence shown here is derived from an EMBL/GenBank/DDBJ whole genome shotgun (WGS) entry which is preliminary data.</text>
</comment>
<dbReference type="PANTHER" id="PTHR43327">
    <property type="entry name" value="STOMATIN-LIKE PROTEIN 2, MITOCHONDRIAL"/>
    <property type="match status" value="1"/>
</dbReference>
<dbReference type="SUPFAM" id="SSF117892">
    <property type="entry name" value="Band 7/SPFH domain"/>
    <property type="match status" value="1"/>
</dbReference>
<comment type="similarity">
    <text evidence="1">Belongs to the band 7/mec-2 family.</text>
</comment>
<dbReference type="InterPro" id="IPR032435">
    <property type="entry name" value="STML2-like_C"/>
</dbReference>
<keyword evidence="2" id="KW-0812">Transmembrane</keyword>
<dbReference type="AlphaFoldDB" id="A0A432G0J7"/>
<evidence type="ECO:0000256" key="1">
    <source>
        <dbReference type="ARBA" id="ARBA00008164"/>
    </source>
</evidence>
<dbReference type="GO" id="GO:0098552">
    <property type="term" value="C:side of membrane"/>
    <property type="evidence" value="ECO:0007669"/>
    <property type="project" value="UniProtKB-ARBA"/>
</dbReference>
<dbReference type="Pfam" id="PF16200">
    <property type="entry name" value="Band_7_C"/>
    <property type="match status" value="1"/>
</dbReference>
<dbReference type="InterPro" id="IPR050710">
    <property type="entry name" value="Band7/mec-2_domain"/>
</dbReference>
<evidence type="ECO:0000313" key="5">
    <source>
        <dbReference type="Proteomes" id="UP000286801"/>
    </source>
</evidence>
<sequence length="305" mass="34007">MSIDNIIFLLIVGVLFLYIILALVRSLRLVPARMEFIVERFGRYNSTLTAGFHFLIPFVDRVAFTQDLKEHTMDVPPQTCFTKDEIQVEVDGVIYLQVIDSQKASYGITDFQYASIQLAQTTTRAIIGTLDLDRTFEEREAISGKVVSVLDSAAAKWGVKILRFEIKNLVPPESVRQSMEKQVTAERNRRAILEKSVGEKQSLINTSEGLMRELINNSEGEMQKRINEASGKASEILYLGRATAESIKKVANAISGPGGTEAVKLELGQKYIKSLTKLKSNDNNVIMGGNLADMKEMLKGLDIEI</sequence>
<dbReference type="PANTHER" id="PTHR43327:SF10">
    <property type="entry name" value="STOMATIN-LIKE PROTEIN 2, MITOCHONDRIAL"/>
    <property type="match status" value="1"/>
</dbReference>
<dbReference type="Proteomes" id="UP000286801">
    <property type="component" value="Unassembled WGS sequence"/>
</dbReference>
<dbReference type="Pfam" id="PF01145">
    <property type="entry name" value="Band_7"/>
    <property type="match status" value="1"/>
</dbReference>
<feature type="transmembrane region" description="Helical" evidence="2">
    <location>
        <begin position="6"/>
        <end position="24"/>
    </location>
</feature>
<dbReference type="InterPro" id="IPR001972">
    <property type="entry name" value="Stomatin_HflK_fam"/>
</dbReference>
<dbReference type="Gene3D" id="3.30.479.30">
    <property type="entry name" value="Band 7 domain"/>
    <property type="match status" value="1"/>
</dbReference>
<organism evidence="4 5">
    <name type="scientific">SAR324 cluster bacterium</name>
    <dbReference type="NCBI Taxonomy" id="2024889"/>
    <lineage>
        <taxon>Bacteria</taxon>
        <taxon>Deltaproteobacteria</taxon>
        <taxon>SAR324 cluster</taxon>
    </lineage>
</organism>
<dbReference type="InterPro" id="IPR036013">
    <property type="entry name" value="Band_7/SPFH_dom_sf"/>
</dbReference>
<reference evidence="4 5" key="1">
    <citation type="submission" date="2018-06" db="EMBL/GenBank/DDBJ databases">
        <title>Combined omics and stable isotope probing to characterize newly discovered Mariana Back-Arc vent microbial communities.</title>
        <authorList>
            <person name="Trembath-Reichert E."/>
            <person name="Huber J.A."/>
        </authorList>
    </citation>
    <scope>NUCLEOTIDE SEQUENCE [LARGE SCALE GENOMIC DNA]</scope>
    <source>
        <strain evidence="4">MAG 63_1</strain>
    </source>
</reference>
<accession>A0A432G0J7</accession>
<feature type="domain" description="Band 7" evidence="3">
    <location>
        <begin position="25"/>
        <end position="183"/>
    </location>
</feature>
<dbReference type="InterPro" id="IPR001107">
    <property type="entry name" value="Band_7"/>
</dbReference>
<evidence type="ECO:0000256" key="2">
    <source>
        <dbReference type="SAM" id="Phobius"/>
    </source>
</evidence>
<name>A0A432G0J7_9DELT</name>
<proteinExistence type="inferred from homology"/>
<evidence type="ECO:0000313" key="4">
    <source>
        <dbReference type="EMBL" id="RTZ77122.1"/>
    </source>
</evidence>
<dbReference type="PRINTS" id="PR00721">
    <property type="entry name" value="STOMATIN"/>
</dbReference>
<protein>
    <submittedName>
        <fullName evidence="4">Paraslipin</fullName>
    </submittedName>
</protein>
<gene>
    <name evidence="4" type="ORF">DSY97_10505</name>
</gene>
<dbReference type="EMBL" id="QNZL01000282">
    <property type="protein sequence ID" value="RTZ77122.1"/>
    <property type="molecule type" value="Genomic_DNA"/>
</dbReference>
<dbReference type="GO" id="GO:0005886">
    <property type="term" value="C:plasma membrane"/>
    <property type="evidence" value="ECO:0007669"/>
    <property type="project" value="UniProtKB-ARBA"/>
</dbReference>
<keyword evidence="2" id="KW-0472">Membrane</keyword>
<dbReference type="SMART" id="SM00244">
    <property type="entry name" value="PHB"/>
    <property type="match status" value="1"/>
</dbReference>
<evidence type="ECO:0000259" key="3">
    <source>
        <dbReference type="SMART" id="SM00244"/>
    </source>
</evidence>
<dbReference type="FunFam" id="3.30.479.30:FF:000004">
    <property type="entry name" value="Putative membrane protease family, stomatin"/>
    <property type="match status" value="1"/>
</dbReference>